<feature type="chain" id="PRO_5046738905" description="EfeO-type cupredoxin-like domain-containing protein" evidence="1">
    <location>
        <begin position="21"/>
        <end position="131"/>
    </location>
</feature>
<evidence type="ECO:0000313" key="3">
    <source>
        <dbReference type="Proteomes" id="UP001519325"/>
    </source>
</evidence>
<proteinExistence type="predicted"/>
<evidence type="ECO:0008006" key="4">
    <source>
        <dbReference type="Google" id="ProtNLM"/>
    </source>
</evidence>
<dbReference type="Proteomes" id="UP001519325">
    <property type="component" value="Unassembled WGS sequence"/>
</dbReference>
<evidence type="ECO:0000256" key="1">
    <source>
        <dbReference type="SAM" id="SignalP"/>
    </source>
</evidence>
<feature type="signal peptide" evidence="1">
    <location>
        <begin position="1"/>
        <end position="20"/>
    </location>
</feature>
<evidence type="ECO:0000313" key="2">
    <source>
        <dbReference type="EMBL" id="MBP2189743.1"/>
    </source>
</evidence>
<accession>A0ABS4QF80</accession>
<keyword evidence="1" id="KW-0732">Signal</keyword>
<dbReference type="PROSITE" id="PS51257">
    <property type="entry name" value="PROKAR_LIPOPROTEIN"/>
    <property type="match status" value="1"/>
</dbReference>
<dbReference type="RefSeq" id="WP_209888877.1">
    <property type="nucleotide sequence ID" value="NZ_JAGGMR010000001.1"/>
</dbReference>
<reference evidence="2 3" key="1">
    <citation type="submission" date="2021-03" db="EMBL/GenBank/DDBJ databases">
        <title>Sequencing the genomes of 1000 actinobacteria strains.</title>
        <authorList>
            <person name="Klenk H.-P."/>
        </authorList>
    </citation>
    <scope>NUCLEOTIDE SEQUENCE [LARGE SCALE GENOMIC DNA]</scope>
    <source>
        <strain evidence="2 3">DSM 45516</strain>
    </source>
</reference>
<protein>
    <recommendedName>
        <fullName evidence="4">EfeO-type cupredoxin-like domain-containing protein</fullName>
    </recommendedName>
</protein>
<comment type="caution">
    <text evidence="2">The sequence shown here is derived from an EMBL/GenBank/DDBJ whole genome shotgun (WGS) entry which is preliminary data.</text>
</comment>
<sequence>MSSKAALGMAVVAAATLVSSCTTTSEGPATVPDRPSATGTAAAATTVAIRIASGAVTPTNSRTDATVGQPILLLVDSDAADELHVHADPAHTFTVEPRAGQEFRFTISVPGQVEVELHHAGKTVTTLQVRP</sequence>
<keyword evidence="3" id="KW-1185">Reference proteome</keyword>
<dbReference type="EMBL" id="JAGGMR010000001">
    <property type="protein sequence ID" value="MBP2189743.1"/>
    <property type="molecule type" value="Genomic_DNA"/>
</dbReference>
<gene>
    <name evidence="2" type="ORF">BJ987_002644</name>
</gene>
<name>A0ABS4QF80_9NOCA</name>
<organism evidence="2 3">
    <name type="scientific">Nocardia goodfellowii</name>
    <dbReference type="NCBI Taxonomy" id="882446"/>
    <lineage>
        <taxon>Bacteria</taxon>
        <taxon>Bacillati</taxon>
        <taxon>Actinomycetota</taxon>
        <taxon>Actinomycetes</taxon>
        <taxon>Mycobacteriales</taxon>
        <taxon>Nocardiaceae</taxon>
        <taxon>Nocardia</taxon>
    </lineage>
</organism>